<feature type="transmembrane region" description="Helical" evidence="1">
    <location>
        <begin position="21"/>
        <end position="39"/>
    </location>
</feature>
<sequence length="356" mass="42915">MFIFHIYLDTKNKKMAVQMTHGVIFLLAIFTILNIYMVMQRYNNNHQNENNLESTKRSIIKDSTDLQQNILQINDIQKRLQRLETKSDFDRSLKEINNKTETLIERLVKTIWRPTNENKNTTYGTHRNLNIDDGDLEWLDRDGAKDLANYGDGSCPINRNREAWQKMLRYWITLAKKYNIRYFLTAGSLLGAWRDEEVIPYDQDMDIRIHIDDFDKFYPLRQRKFVWESYDDWDMHFYFVRDWRLPYDLRRRYSCKGKLVPDYEGQCSFVDPNARLIYRNWHLDLYAYTTYTDVVKFIPHSADWEYRKDEIFPLTRCNFMGIETRCPQKPVAIFKNLYNAPFKPSKICANKTFVKV</sequence>
<dbReference type="Pfam" id="PF04991">
    <property type="entry name" value="LicD"/>
    <property type="match status" value="1"/>
</dbReference>
<dbReference type="OrthoDB" id="444255at2759"/>
<keyword evidence="4" id="KW-1185">Reference proteome</keyword>
<accession>A0A7M5V8P3</accession>
<feature type="domain" description="LicD/FKTN/FKRP nucleotidyltransferase" evidence="2">
    <location>
        <begin position="175"/>
        <end position="221"/>
    </location>
</feature>
<keyword evidence="1" id="KW-1133">Transmembrane helix</keyword>
<organism evidence="3 4">
    <name type="scientific">Clytia hemisphaerica</name>
    <dbReference type="NCBI Taxonomy" id="252671"/>
    <lineage>
        <taxon>Eukaryota</taxon>
        <taxon>Metazoa</taxon>
        <taxon>Cnidaria</taxon>
        <taxon>Hydrozoa</taxon>
        <taxon>Hydroidolina</taxon>
        <taxon>Leptothecata</taxon>
        <taxon>Obeliida</taxon>
        <taxon>Clytiidae</taxon>
        <taxon>Clytia</taxon>
    </lineage>
</organism>
<dbReference type="InterPro" id="IPR007074">
    <property type="entry name" value="LicD/FKTN/FKRP_NTP_transf"/>
</dbReference>
<dbReference type="PANTHER" id="PTHR13627:SF35">
    <property type="entry name" value="LICD FAMILY PROTEIN"/>
    <property type="match status" value="1"/>
</dbReference>
<keyword evidence="1" id="KW-0812">Transmembrane</keyword>
<proteinExistence type="predicted"/>
<dbReference type="InterPro" id="IPR052613">
    <property type="entry name" value="LicD_transferase"/>
</dbReference>
<dbReference type="AlphaFoldDB" id="A0A7M5V8P3"/>
<evidence type="ECO:0000259" key="2">
    <source>
        <dbReference type="Pfam" id="PF04991"/>
    </source>
</evidence>
<dbReference type="Proteomes" id="UP000594262">
    <property type="component" value="Unplaced"/>
</dbReference>
<protein>
    <recommendedName>
        <fullName evidence="2">LicD/FKTN/FKRP nucleotidyltransferase domain-containing protein</fullName>
    </recommendedName>
</protein>
<keyword evidence="1" id="KW-0472">Membrane</keyword>
<dbReference type="PANTHER" id="PTHR13627">
    <property type="entry name" value="FUKUTIN RELATED PROTEIN"/>
    <property type="match status" value="1"/>
</dbReference>
<name>A0A7M5V8P3_9CNID</name>
<reference evidence="3" key="1">
    <citation type="submission" date="2021-01" db="UniProtKB">
        <authorList>
            <consortium name="EnsemblMetazoa"/>
        </authorList>
    </citation>
    <scope>IDENTIFICATION</scope>
</reference>
<dbReference type="EnsemblMetazoa" id="CLYHEMT007987.1">
    <property type="protein sequence ID" value="CLYHEMP007987.1"/>
    <property type="gene ID" value="CLYHEMG007987"/>
</dbReference>
<evidence type="ECO:0000313" key="3">
    <source>
        <dbReference type="EnsemblMetazoa" id="CLYHEMP007987.1"/>
    </source>
</evidence>
<evidence type="ECO:0000313" key="4">
    <source>
        <dbReference type="Proteomes" id="UP000594262"/>
    </source>
</evidence>
<evidence type="ECO:0000256" key="1">
    <source>
        <dbReference type="SAM" id="Phobius"/>
    </source>
</evidence>
<dbReference type="GO" id="GO:0009100">
    <property type="term" value="P:glycoprotein metabolic process"/>
    <property type="evidence" value="ECO:0007669"/>
    <property type="project" value="UniProtKB-ARBA"/>
</dbReference>